<protein>
    <submittedName>
        <fullName evidence="4">Phosphatase PhoE</fullName>
    </submittedName>
</protein>
<sequence>MLIGLVRHGETSWNAVKRIQGQTDIPLNENGIRQAKLLAARLQADDRIWDYVITSDLQRAAATGQFIADALDIPVLPPDQRLRERYFGEVEGTTLEERVERWGEQWKELELGAESDELMRARGLELLEELYGRYPKANILCVSHGSFIAQLLLAIFPEIEDQRIDNLSYSILRRNADGWELLQHNCTKHLNAADLQ</sequence>
<name>A0A919YN27_9BACL</name>
<proteinExistence type="predicted"/>
<dbReference type="SMART" id="SM00855">
    <property type="entry name" value="PGAM"/>
    <property type="match status" value="1"/>
</dbReference>
<feature type="binding site" evidence="3">
    <location>
        <position position="59"/>
    </location>
    <ligand>
        <name>substrate</name>
    </ligand>
</feature>
<dbReference type="AlphaFoldDB" id="A0A919YN27"/>
<keyword evidence="1" id="KW-0378">Hydrolase</keyword>
<gene>
    <name evidence="4" type="primary">phoE</name>
    <name evidence="4" type="ORF">J40TS1_07630</name>
</gene>
<evidence type="ECO:0000313" key="5">
    <source>
        <dbReference type="Proteomes" id="UP000683139"/>
    </source>
</evidence>
<dbReference type="RefSeq" id="WP_213513289.1">
    <property type="nucleotide sequence ID" value="NZ_BOSE01000001.1"/>
</dbReference>
<comment type="caution">
    <text evidence="4">The sequence shown here is derived from an EMBL/GenBank/DDBJ whole genome shotgun (WGS) entry which is preliminary data.</text>
</comment>
<dbReference type="GO" id="GO:0005829">
    <property type="term" value="C:cytosol"/>
    <property type="evidence" value="ECO:0007669"/>
    <property type="project" value="TreeGrafter"/>
</dbReference>
<dbReference type="Pfam" id="PF00300">
    <property type="entry name" value="His_Phos_1"/>
    <property type="match status" value="1"/>
</dbReference>
<dbReference type="SUPFAM" id="SSF53254">
    <property type="entry name" value="Phosphoglycerate mutase-like"/>
    <property type="match status" value="1"/>
</dbReference>
<organism evidence="4 5">
    <name type="scientific">Paenibacillus montaniterrae</name>
    <dbReference type="NCBI Taxonomy" id="429341"/>
    <lineage>
        <taxon>Bacteria</taxon>
        <taxon>Bacillati</taxon>
        <taxon>Bacillota</taxon>
        <taxon>Bacilli</taxon>
        <taxon>Bacillales</taxon>
        <taxon>Paenibacillaceae</taxon>
        <taxon>Paenibacillus</taxon>
    </lineage>
</organism>
<reference evidence="4" key="1">
    <citation type="submission" date="2021-03" db="EMBL/GenBank/DDBJ databases">
        <title>Antimicrobial resistance genes in bacteria isolated from Japanese honey, and their potential for conferring macrolide and lincosamide resistance in the American foulbrood pathogen Paenibacillus larvae.</title>
        <authorList>
            <person name="Okamoto M."/>
            <person name="Kumagai M."/>
            <person name="Kanamori H."/>
            <person name="Takamatsu D."/>
        </authorList>
    </citation>
    <scope>NUCLEOTIDE SEQUENCE</scope>
    <source>
        <strain evidence="4">J40TS1</strain>
    </source>
</reference>
<evidence type="ECO:0000313" key="4">
    <source>
        <dbReference type="EMBL" id="GIP15121.1"/>
    </source>
</evidence>
<dbReference type="InterPro" id="IPR029033">
    <property type="entry name" value="His_PPase_superfam"/>
</dbReference>
<dbReference type="GO" id="GO:0043456">
    <property type="term" value="P:regulation of pentose-phosphate shunt"/>
    <property type="evidence" value="ECO:0007669"/>
    <property type="project" value="TreeGrafter"/>
</dbReference>
<evidence type="ECO:0000256" key="2">
    <source>
        <dbReference type="PIRSR" id="PIRSR613078-1"/>
    </source>
</evidence>
<dbReference type="GO" id="GO:0045820">
    <property type="term" value="P:negative regulation of glycolytic process"/>
    <property type="evidence" value="ECO:0007669"/>
    <property type="project" value="TreeGrafter"/>
</dbReference>
<dbReference type="CDD" id="cd07067">
    <property type="entry name" value="HP_PGM_like"/>
    <property type="match status" value="1"/>
</dbReference>
<feature type="binding site" evidence="3">
    <location>
        <begin position="7"/>
        <end position="14"/>
    </location>
    <ligand>
        <name>substrate</name>
    </ligand>
</feature>
<dbReference type="PROSITE" id="PS00175">
    <property type="entry name" value="PG_MUTASE"/>
    <property type="match status" value="1"/>
</dbReference>
<dbReference type="Proteomes" id="UP000683139">
    <property type="component" value="Unassembled WGS sequence"/>
</dbReference>
<dbReference type="Gene3D" id="3.40.50.1240">
    <property type="entry name" value="Phosphoglycerate mutase-like"/>
    <property type="match status" value="1"/>
</dbReference>
<keyword evidence="5" id="KW-1185">Reference proteome</keyword>
<dbReference type="EMBL" id="BOSE01000001">
    <property type="protein sequence ID" value="GIP15121.1"/>
    <property type="molecule type" value="Genomic_DNA"/>
</dbReference>
<dbReference type="GO" id="GO:0004331">
    <property type="term" value="F:fructose-2,6-bisphosphate 2-phosphatase activity"/>
    <property type="evidence" value="ECO:0007669"/>
    <property type="project" value="TreeGrafter"/>
</dbReference>
<dbReference type="InterPro" id="IPR013078">
    <property type="entry name" value="His_Pase_superF_clade-1"/>
</dbReference>
<feature type="active site" description="Tele-phosphohistidine intermediate" evidence="2">
    <location>
        <position position="8"/>
    </location>
</feature>
<dbReference type="InterPro" id="IPR051695">
    <property type="entry name" value="Phosphoglycerate_Mutase"/>
</dbReference>
<accession>A0A919YN27</accession>
<dbReference type="PANTHER" id="PTHR46517:SF1">
    <property type="entry name" value="FRUCTOSE-2,6-BISPHOSPHATASE TIGAR"/>
    <property type="match status" value="1"/>
</dbReference>
<evidence type="ECO:0000256" key="1">
    <source>
        <dbReference type="ARBA" id="ARBA00022801"/>
    </source>
</evidence>
<feature type="active site" description="Proton donor/acceptor" evidence="2">
    <location>
        <position position="84"/>
    </location>
</feature>
<dbReference type="PANTHER" id="PTHR46517">
    <property type="entry name" value="FRUCTOSE-2,6-BISPHOSPHATASE TIGAR"/>
    <property type="match status" value="1"/>
</dbReference>
<evidence type="ECO:0000256" key="3">
    <source>
        <dbReference type="PIRSR" id="PIRSR613078-2"/>
    </source>
</evidence>
<dbReference type="InterPro" id="IPR001345">
    <property type="entry name" value="PG/BPGM_mutase_AS"/>
</dbReference>